<dbReference type="InParanoid" id="A0A7C8IMJ1"/>
<organism evidence="2 3">
    <name type="scientific">Xylaria multiplex</name>
    <dbReference type="NCBI Taxonomy" id="323545"/>
    <lineage>
        <taxon>Eukaryota</taxon>
        <taxon>Fungi</taxon>
        <taxon>Dikarya</taxon>
        <taxon>Ascomycota</taxon>
        <taxon>Pezizomycotina</taxon>
        <taxon>Sordariomycetes</taxon>
        <taxon>Xylariomycetidae</taxon>
        <taxon>Xylariales</taxon>
        <taxon>Xylariaceae</taxon>
        <taxon>Xylaria</taxon>
    </lineage>
</organism>
<feature type="compositionally biased region" description="Basic and acidic residues" evidence="1">
    <location>
        <begin position="99"/>
        <end position="108"/>
    </location>
</feature>
<feature type="compositionally biased region" description="Basic and acidic residues" evidence="1">
    <location>
        <begin position="62"/>
        <end position="79"/>
    </location>
</feature>
<reference evidence="2 3" key="1">
    <citation type="submission" date="2019-12" db="EMBL/GenBank/DDBJ databases">
        <title>Draft genome sequence of the ascomycete Xylaria multiplex DSM 110363.</title>
        <authorList>
            <person name="Buettner E."/>
            <person name="Kellner H."/>
        </authorList>
    </citation>
    <scope>NUCLEOTIDE SEQUENCE [LARGE SCALE GENOMIC DNA]</scope>
    <source>
        <strain evidence="2 3">DSM 110363</strain>
    </source>
</reference>
<accession>A0A7C8IMJ1</accession>
<evidence type="ECO:0000313" key="3">
    <source>
        <dbReference type="Proteomes" id="UP000481858"/>
    </source>
</evidence>
<keyword evidence="3" id="KW-1185">Reference proteome</keyword>
<comment type="caution">
    <text evidence="2">The sequence shown here is derived from an EMBL/GenBank/DDBJ whole genome shotgun (WGS) entry which is preliminary data.</text>
</comment>
<evidence type="ECO:0000256" key="1">
    <source>
        <dbReference type="SAM" id="MobiDB-lite"/>
    </source>
</evidence>
<proteinExistence type="predicted"/>
<feature type="region of interest" description="Disordered" evidence="1">
    <location>
        <begin position="48"/>
        <end position="108"/>
    </location>
</feature>
<protein>
    <submittedName>
        <fullName evidence="2">Uncharacterized protein</fullName>
    </submittedName>
</protein>
<dbReference type="AlphaFoldDB" id="A0A7C8IMJ1"/>
<dbReference type="EMBL" id="WUBL01000067">
    <property type="protein sequence ID" value="KAF2967486.1"/>
    <property type="molecule type" value="Genomic_DNA"/>
</dbReference>
<name>A0A7C8IMJ1_9PEZI</name>
<gene>
    <name evidence="2" type="ORF">GQX73_g6098</name>
</gene>
<dbReference type="Proteomes" id="UP000481858">
    <property type="component" value="Unassembled WGS sequence"/>
</dbReference>
<sequence length="108" mass="11926">MNRQPVEQIKRILSQEPGAAGQAEGEGEVYRQSVDEYTFGGVEGTSWLNDFHAGEGDVADQSARREIAQPEDGHRDPNYSERSYADGSYLAPANQSYKRLGEGKHRGP</sequence>
<evidence type="ECO:0000313" key="2">
    <source>
        <dbReference type="EMBL" id="KAF2967486.1"/>
    </source>
</evidence>
<feature type="region of interest" description="Disordered" evidence="1">
    <location>
        <begin position="1"/>
        <end position="29"/>
    </location>
</feature>